<dbReference type="SMART" id="SM00256">
    <property type="entry name" value="FBOX"/>
    <property type="match status" value="1"/>
</dbReference>
<dbReference type="InterPro" id="IPR011761">
    <property type="entry name" value="ATP-grasp"/>
</dbReference>
<dbReference type="InterPro" id="IPR013815">
    <property type="entry name" value="ATP_grasp_subdomain_1"/>
</dbReference>
<dbReference type="InterPro" id="IPR011989">
    <property type="entry name" value="ARM-like"/>
</dbReference>
<evidence type="ECO:0000256" key="8">
    <source>
        <dbReference type="ARBA" id="ARBA00022984"/>
    </source>
</evidence>
<dbReference type="EMBL" id="HG994367">
    <property type="protein sequence ID" value="CAF1703875.1"/>
    <property type="molecule type" value="Genomic_DNA"/>
</dbReference>
<evidence type="ECO:0000313" key="13">
    <source>
        <dbReference type="EMBL" id="CAF1703875.1"/>
    </source>
</evidence>
<feature type="region of interest" description="Disordered" evidence="11">
    <location>
        <begin position="29"/>
        <end position="49"/>
    </location>
</feature>
<dbReference type="Pfam" id="PF01820">
    <property type="entry name" value="Dala_Dala_lig_N"/>
    <property type="match status" value="2"/>
</dbReference>
<dbReference type="CDD" id="cd22152">
    <property type="entry name" value="F-box_AtAFR-like"/>
    <property type="match status" value="1"/>
</dbReference>
<dbReference type="SUPFAM" id="SSF52440">
    <property type="entry name" value="PreATP-grasp domain"/>
    <property type="match status" value="2"/>
</dbReference>
<accession>A0A816I800</accession>
<dbReference type="SUPFAM" id="SSF56059">
    <property type="entry name" value="Glutathione synthetase ATP-binding domain-like"/>
    <property type="match status" value="2"/>
</dbReference>
<keyword evidence="5 10" id="KW-0547">Nucleotide-binding</keyword>
<evidence type="ECO:0000256" key="3">
    <source>
        <dbReference type="ARBA" id="ARBA00022598"/>
    </source>
</evidence>
<reference evidence="13" key="1">
    <citation type="submission" date="2021-01" db="EMBL/GenBank/DDBJ databases">
        <authorList>
            <consortium name="Genoscope - CEA"/>
            <person name="William W."/>
        </authorList>
    </citation>
    <scope>NUCLEOTIDE SEQUENCE</scope>
</reference>
<dbReference type="Gene3D" id="1.25.10.10">
    <property type="entry name" value="Leucine-rich Repeat Variant"/>
    <property type="match status" value="1"/>
</dbReference>
<dbReference type="PROSITE" id="PS50975">
    <property type="entry name" value="ATP_GRASP"/>
    <property type="match status" value="2"/>
</dbReference>
<evidence type="ECO:0000256" key="2">
    <source>
        <dbReference type="ARBA" id="ARBA00022574"/>
    </source>
</evidence>
<evidence type="ECO:0000256" key="6">
    <source>
        <dbReference type="ARBA" id="ARBA00022840"/>
    </source>
</evidence>
<keyword evidence="8" id="KW-0573">Peptidoglycan synthesis</keyword>
<dbReference type="InterPro" id="IPR016185">
    <property type="entry name" value="PreATP-grasp_dom_sf"/>
</dbReference>
<dbReference type="InterPro" id="IPR011127">
    <property type="entry name" value="Dala_Dala_lig_N"/>
</dbReference>
<keyword evidence="4" id="KW-0677">Repeat</keyword>
<dbReference type="PANTHER" id="PTHR12848">
    <property type="entry name" value="REGULATORY-ASSOCIATED PROTEIN OF MTOR"/>
    <property type="match status" value="1"/>
</dbReference>
<evidence type="ECO:0000256" key="11">
    <source>
        <dbReference type="SAM" id="MobiDB-lite"/>
    </source>
</evidence>
<dbReference type="Pfam" id="PF07478">
    <property type="entry name" value="Dala_Dala_lig_C"/>
    <property type="match status" value="2"/>
</dbReference>
<dbReference type="InterPro" id="IPR000291">
    <property type="entry name" value="D-Ala_lig_Van_CS"/>
</dbReference>
<dbReference type="GO" id="GO:0031931">
    <property type="term" value="C:TORC1 complex"/>
    <property type="evidence" value="ECO:0007669"/>
    <property type="project" value="InterPro"/>
</dbReference>
<dbReference type="InterPro" id="IPR011043">
    <property type="entry name" value="Gal_Oxase/kelch_b-propeller"/>
</dbReference>
<dbReference type="GO" id="GO:0031929">
    <property type="term" value="P:TOR signaling"/>
    <property type="evidence" value="ECO:0007669"/>
    <property type="project" value="InterPro"/>
</dbReference>
<protein>
    <submittedName>
        <fullName evidence="13">(rape) hypothetical protein</fullName>
    </submittedName>
</protein>
<feature type="region of interest" description="Disordered" evidence="11">
    <location>
        <begin position="906"/>
        <end position="927"/>
    </location>
</feature>
<dbReference type="GO" id="GO:0071555">
    <property type="term" value="P:cell wall organization"/>
    <property type="evidence" value="ECO:0007669"/>
    <property type="project" value="UniProtKB-KW"/>
</dbReference>
<gene>
    <name evidence="13" type="ORF">DARMORV10_C03P43970.1</name>
</gene>
<feature type="domain" description="ATP-grasp" evidence="12">
    <location>
        <begin position="1746"/>
        <end position="2000"/>
    </location>
</feature>
<dbReference type="Proteomes" id="UP001295469">
    <property type="component" value="Chromosome C03"/>
</dbReference>
<dbReference type="FunFam" id="3.40.50.20:FF:000027">
    <property type="entry name" value="D-alanine-D-alanine ligase family"/>
    <property type="match status" value="1"/>
</dbReference>
<dbReference type="Pfam" id="PF14538">
    <property type="entry name" value="Raptor_N"/>
    <property type="match status" value="1"/>
</dbReference>
<evidence type="ECO:0000256" key="10">
    <source>
        <dbReference type="PROSITE-ProRule" id="PRU00409"/>
    </source>
</evidence>
<dbReference type="SMART" id="SM01302">
    <property type="entry name" value="Raptor_N"/>
    <property type="match status" value="1"/>
</dbReference>
<keyword evidence="6 10" id="KW-0067">ATP-binding</keyword>
<name>A0A816I800_BRANA</name>
<dbReference type="GO" id="GO:0008360">
    <property type="term" value="P:regulation of cell shape"/>
    <property type="evidence" value="ECO:0007669"/>
    <property type="project" value="UniProtKB-KW"/>
</dbReference>
<organism evidence="13">
    <name type="scientific">Brassica napus</name>
    <name type="common">Rape</name>
    <dbReference type="NCBI Taxonomy" id="3708"/>
    <lineage>
        <taxon>Eukaryota</taxon>
        <taxon>Viridiplantae</taxon>
        <taxon>Streptophyta</taxon>
        <taxon>Embryophyta</taxon>
        <taxon>Tracheophyta</taxon>
        <taxon>Spermatophyta</taxon>
        <taxon>Magnoliopsida</taxon>
        <taxon>eudicotyledons</taxon>
        <taxon>Gunneridae</taxon>
        <taxon>Pentapetalae</taxon>
        <taxon>rosids</taxon>
        <taxon>malvids</taxon>
        <taxon>Brassicales</taxon>
        <taxon>Brassicaceae</taxon>
        <taxon>Brassiceae</taxon>
        <taxon>Brassica</taxon>
    </lineage>
</organism>
<evidence type="ECO:0000256" key="7">
    <source>
        <dbReference type="ARBA" id="ARBA00022960"/>
    </source>
</evidence>
<dbReference type="GO" id="GO:0008716">
    <property type="term" value="F:D-alanine-D-alanine ligase activity"/>
    <property type="evidence" value="ECO:0007669"/>
    <property type="project" value="InterPro"/>
</dbReference>
<evidence type="ECO:0000256" key="4">
    <source>
        <dbReference type="ARBA" id="ARBA00022737"/>
    </source>
</evidence>
<keyword evidence="2" id="KW-0853">WD repeat</keyword>
<dbReference type="PRINTS" id="PR01547">
    <property type="entry name" value="YEAST176DUF"/>
</dbReference>
<proteinExistence type="inferred from homology"/>
<dbReference type="InterPro" id="IPR029347">
    <property type="entry name" value="Raptor_N"/>
</dbReference>
<keyword evidence="9" id="KW-0961">Cell wall biogenesis/degradation</keyword>
<sequence length="2048" mass="226311">MALGDLMVSRFSQSSVSLASSHRYDEDCLSSSHGDSSRMKDSNATSSIYGNGTAERASATSMAYLPQTIVLRELRHDASEASALLGTSEGIVLAPKWRLKERMKTGCVALVLCLNITVDPPDVIKISPCARIEAWIDPFSMAPPKALETIGQNLSTQYERWQPRARYKVQLDPTVDEVRKLCLTCRKYAKTERVLFHYNGHGVPKPTANGEIWVFNKSYTQYIPLPISDLDSWLKTPSIYVFDCSAARMILNAFAELHDWGSSGSSGSTRDCILLAACDVHETLPQSVEFPADVFTACLTTPIKMALKWFCRRSLLKEIIDESLIDRIPGRQNDRKTLLGELNWIFTAVTDTIAWNVLPHELFQRLFRQDLLVASLFRNFLLAERIMRSANCNPISHPMLPPTHQHHMWDAWDMAAEICLSHLPQLVLDPNAEFQPSPFFTEQLTAFEVWLDHGSEHKKPPEQLPIVLQVLLSQCHRFRALVLLGRFLDMGSWAVDLALSVGIFPYVLKLLQTTTNELRQILVFIWTKILALDKSCQIDLVKDGGHTYFIRFLDSSGAFPEQRAMAAFVLAVIVDGHRRGQEACLEANLIGVCLGHLEASIPSDPQPEPLFLQWLCLCLGKLWEDFMEAQIMGREANAFQKLAPLVSEPQPEVRAAAVFALGTLVDIGFDSSKSVVDDEFDDDEKIRAEEAIIKSLLDVVSDGSPLVRAEVAVALARFAFGHKQHLKSAASSYCKPQSSSLLTSLPSIAKLHDAGSAKLVSLHMSPLTRASTDSQPVAREAKISSSPLGSAGLMNGSPLSDDSSLHSDSGIMLDIVSNGAGHHQRLLDNAVYSQCIRAMFALARDPSPRIASLGRRVLSIIGIEQVVAKPSKPTGRLGEAATTSNTPLTGLARSSSWFDMHAGNLPLSFRTPPRTSKKKKEPSPNPSLPDDFLLSCFARISTLYYPSLSLVSKSFRSLLTSPELYKVRSLADHTECCLYVCIQFFSDLGPTWYTLCRKPDQTLINKTKSSSSSLVSVGPNIYNINSGPVSILNCRSHTWSEAPSMHDDLYSLSASVLDEKIYRNISFEMASMAIGVSLSMSNGIGRRDDVARLSAKALKLNQKKNSQSESRNMILGMNRRLASRARRTVSKSVLVDGEGEEKGQTNLRVGLICGGPSAERGISLNSARSVLDHIQGNGISVSCYYIDAHLKSFAISSAQLYSNTPADFDFKLESLAQGFSSLSDLAEHLVSAVDIVFPVIHGRFGEDGGIQELLESHNIPFVGTGSSECRRAFDKYEASLELKEHGFMSVPNYLVQGIGVDESEIEQWFTDNRLDLDVGKVVVKPARAGSSIGVKVAFGVNDSIKKAVELILEGIDDRIVVEVFIENGHEFTAIVLDVGSGSDSRPVVLLPSEVQLQFHGSGDPEEDAIFDYRRKYLPTQQVTYHTPPRFPIHVNKSIREEASLLFQKLGLRDFARIDGWYLAPTSNISPAPNETSRGRMSADIIFTDINLISGMEQNSFLFQQASKVGFSHSNILRTILHRASSRLPHLTWHNYESNHLLRGSTTLENSGDVQKVFVMFGGDTSERQVSVMSGTNVWMNLQRFADLKVTPCLLSPSLSNSSSEFPDKTESDLDNREVWLLPYSVVLRHTAEEILAECLEAIEPDRARFTSRLQKQVMEDLMDGLKNQSWFGGFDIIDELPIKYSLREWIKLASEAQATVFIAVHGGIGEDGTLQALLEDEGVAYTGPGVRASRTCMDKIITSQALSHLSEFGVHTISKDVKRTEDIMHETISNIWDELITKLRCLTFCVKPARDGCSTGVARLCSSEDLTVYVQALKDCLPRIPPNTLSKTHGMIEMPNTTPEYLIFEPFVETDEIVVSSKAKQKLSWKGTRRWVEITVGVIGKRGSMRSLNPSLTVKESGDILSLEEKFQGGTGINLTPPPPTIMSKDALERCKQGIELIAETLGLEGFSRIDAFVHVETGEVLVIEVNTVPGMTPSTVLIQQVIFFALIHIFKPVFDKDSHDTLIRFCFVIGNLIGISRAATNVPSSILSQIAPSCYTESLSDSV</sequence>
<evidence type="ECO:0000256" key="1">
    <source>
        <dbReference type="ARBA" id="ARBA00009257"/>
    </source>
</evidence>
<keyword evidence="7" id="KW-0133">Cell shape</keyword>
<dbReference type="PROSITE" id="PS00844">
    <property type="entry name" value="DALA_DALA_LIGASE_2"/>
    <property type="match status" value="1"/>
</dbReference>
<dbReference type="GO" id="GO:0046872">
    <property type="term" value="F:metal ion binding"/>
    <property type="evidence" value="ECO:0007669"/>
    <property type="project" value="InterPro"/>
</dbReference>
<keyword evidence="3" id="KW-0436">Ligase</keyword>
<dbReference type="Gene3D" id="3.30.1490.20">
    <property type="entry name" value="ATP-grasp fold, A domain"/>
    <property type="match status" value="1"/>
</dbReference>
<dbReference type="SUPFAM" id="SSF50965">
    <property type="entry name" value="Galactose oxidase, central domain"/>
    <property type="match status" value="1"/>
</dbReference>
<dbReference type="InterPro" id="IPR001810">
    <property type="entry name" value="F-box_dom"/>
</dbReference>
<dbReference type="FunFam" id="3.40.50.20:FF:000028">
    <property type="entry name" value="D-alanine-D-alanine ligase family"/>
    <property type="match status" value="1"/>
</dbReference>
<evidence type="ECO:0000256" key="5">
    <source>
        <dbReference type="ARBA" id="ARBA00022741"/>
    </source>
</evidence>
<dbReference type="GO" id="GO:0005524">
    <property type="term" value="F:ATP binding"/>
    <property type="evidence" value="ECO:0007669"/>
    <property type="project" value="UniProtKB-UniRule"/>
</dbReference>
<dbReference type="InterPro" id="IPR016024">
    <property type="entry name" value="ARM-type_fold"/>
</dbReference>
<evidence type="ECO:0000259" key="12">
    <source>
        <dbReference type="PROSITE" id="PS50975"/>
    </source>
</evidence>
<dbReference type="PANTHER" id="PTHR12848:SF16">
    <property type="entry name" value="REGULATORY-ASSOCIATED PROTEIN OF MTOR"/>
    <property type="match status" value="1"/>
</dbReference>
<comment type="similarity">
    <text evidence="1">Belongs to the WD repeat RAPTOR family.</text>
</comment>
<dbReference type="Gene3D" id="3.30.470.20">
    <property type="entry name" value="ATP-grasp fold, B domain"/>
    <property type="match status" value="2"/>
</dbReference>
<dbReference type="InterPro" id="IPR004083">
    <property type="entry name" value="Raptor"/>
</dbReference>
<dbReference type="FunFam" id="3.30.470.20:FF:000061">
    <property type="entry name" value="D-alanine-D-alanine ligase family"/>
    <property type="match status" value="1"/>
</dbReference>
<dbReference type="Pfam" id="PF00646">
    <property type="entry name" value="F-box"/>
    <property type="match status" value="1"/>
</dbReference>
<dbReference type="PROSITE" id="PS00843">
    <property type="entry name" value="DALA_DALA_LIGASE_1"/>
    <property type="match status" value="1"/>
</dbReference>
<dbReference type="InterPro" id="IPR011095">
    <property type="entry name" value="Dala_Dala_lig_C"/>
</dbReference>
<feature type="domain" description="ATP-grasp" evidence="12">
    <location>
        <begin position="1292"/>
        <end position="1521"/>
    </location>
</feature>
<evidence type="ECO:0000256" key="9">
    <source>
        <dbReference type="ARBA" id="ARBA00023316"/>
    </source>
</evidence>
<dbReference type="Gene3D" id="3.40.50.20">
    <property type="match status" value="2"/>
</dbReference>
<dbReference type="FunFam" id="1.25.10.10:FF:000145">
    <property type="entry name" value="Regulatory-associated protein of TOR 1"/>
    <property type="match status" value="1"/>
</dbReference>
<dbReference type="SUPFAM" id="SSF48371">
    <property type="entry name" value="ARM repeat"/>
    <property type="match status" value="1"/>
</dbReference>